<keyword evidence="4" id="KW-0804">Transcription</keyword>
<feature type="non-terminal residue" evidence="6">
    <location>
        <position position="116"/>
    </location>
</feature>
<dbReference type="GO" id="GO:0016987">
    <property type="term" value="F:sigma factor activity"/>
    <property type="evidence" value="ECO:0007669"/>
    <property type="project" value="UniProtKB-KW"/>
</dbReference>
<name>X0YRN1_9ZZZZ</name>
<dbReference type="InterPro" id="IPR000838">
    <property type="entry name" value="RNA_pol_sigma70_ECF_CS"/>
</dbReference>
<dbReference type="Pfam" id="PF04542">
    <property type="entry name" value="Sigma70_r2"/>
    <property type="match status" value="1"/>
</dbReference>
<dbReference type="PANTHER" id="PTHR43133:SF8">
    <property type="entry name" value="RNA POLYMERASE SIGMA FACTOR HI_1459-RELATED"/>
    <property type="match status" value="1"/>
</dbReference>
<dbReference type="EMBL" id="BARS01055845">
    <property type="protein sequence ID" value="GAG49472.1"/>
    <property type="molecule type" value="Genomic_DNA"/>
</dbReference>
<dbReference type="AlphaFoldDB" id="X0YRN1"/>
<evidence type="ECO:0000256" key="2">
    <source>
        <dbReference type="ARBA" id="ARBA00023082"/>
    </source>
</evidence>
<evidence type="ECO:0000256" key="3">
    <source>
        <dbReference type="ARBA" id="ARBA00023125"/>
    </source>
</evidence>
<dbReference type="GO" id="GO:0006352">
    <property type="term" value="P:DNA-templated transcription initiation"/>
    <property type="evidence" value="ECO:0007669"/>
    <property type="project" value="InterPro"/>
</dbReference>
<proteinExistence type="predicted"/>
<keyword evidence="1" id="KW-0805">Transcription regulation</keyword>
<dbReference type="InterPro" id="IPR013325">
    <property type="entry name" value="RNA_pol_sigma_r2"/>
</dbReference>
<gene>
    <name evidence="6" type="ORF">S01H1_82388</name>
</gene>
<dbReference type="NCBIfam" id="TIGR02937">
    <property type="entry name" value="sigma70-ECF"/>
    <property type="match status" value="1"/>
</dbReference>
<dbReference type="PANTHER" id="PTHR43133">
    <property type="entry name" value="RNA POLYMERASE ECF-TYPE SIGMA FACTO"/>
    <property type="match status" value="1"/>
</dbReference>
<accession>X0YRN1</accession>
<dbReference type="Gene3D" id="1.10.1740.10">
    <property type="match status" value="1"/>
</dbReference>
<evidence type="ECO:0000256" key="1">
    <source>
        <dbReference type="ARBA" id="ARBA00023015"/>
    </source>
</evidence>
<organism evidence="6">
    <name type="scientific">marine sediment metagenome</name>
    <dbReference type="NCBI Taxonomy" id="412755"/>
    <lineage>
        <taxon>unclassified sequences</taxon>
        <taxon>metagenomes</taxon>
        <taxon>ecological metagenomes</taxon>
    </lineage>
</organism>
<protein>
    <recommendedName>
        <fullName evidence="5">RNA polymerase sigma-70 region 2 domain-containing protein</fullName>
    </recommendedName>
</protein>
<evidence type="ECO:0000313" key="6">
    <source>
        <dbReference type="EMBL" id="GAG49472.1"/>
    </source>
</evidence>
<evidence type="ECO:0000259" key="5">
    <source>
        <dbReference type="Pfam" id="PF04542"/>
    </source>
</evidence>
<keyword evidence="3" id="KW-0238">DNA-binding</keyword>
<keyword evidence="2" id="KW-0731">Sigma factor</keyword>
<dbReference type="GO" id="GO:0003677">
    <property type="term" value="F:DNA binding"/>
    <property type="evidence" value="ECO:0007669"/>
    <property type="project" value="UniProtKB-KW"/>
</dbReference>
<reference evidence="6" key="1">
    <citation type="journal article" date="2014" name="Front. Microbiol.">
        <title>High frequency of phylogenetically diverse reductive dehalogenase-homologous genes in deep subseafloor sedimentary metagenomes.</title>
        <authorList>
            <person name="Kawai M."/>
            <person name="Futagami T."/>
            <person name="Toyoda A."/>
            <person name="Takaki Y."/>
            <person name="Nishi S."/>
            <person name="Hori S."/>
            <person name="Arai W."/>
            <person name="Tsubouchi T."/>
            <person name="Morono Y."/>
            <person name="Uchiyama I."/>
            <person name="Ito T."/>
            <person name="Fujiyama A."/>
            <person name="Inagaki F."/>
            <person name="Takami H."/>
        </authorList>
    </citation>
    <scope>NUCLEOTIDE SEQUENCE</scope>
    <source>
        <strain evidence="6">Expedition CK06-06</strain>
    </source>
</reference>
<comment type="caution">
    <text evidence="6">The sequence shown here is derived from an EMBL/GenBank/DDBJ whole genome shotgun (WGS) entry which is preliminary data.</text>
</comment>
<sequence length="116" mass="13356">MGIELMAAMTDEELIPRLAALDEEAVELLLGRYWGRAYRVALQLTGDAALAEDVAQETFLSVLRAASGFDTSRRFRPWFFQVLRNEALNQIRGTQRRKKREEQVARLETFHDRSAE</sequence>
<dbReference type="InterPro" id="IPR014284">
    <property type="entry name" value="RNA_pol_sigma-70_dom"/>
</dbReference>
<feature type="domain" description="RNA polymerase sigma-70 region 2" evidence="5">
    <location>
        <begin position="32"/>
        <end position="97"/>
    </location>
</feature>
<dbReference type="InterPro" id="IPR007627">
    <property type="entry name" value="RNA_pol_sigma70_r2"/>
</dbReference>
<dbReference type="SUPFAM" id="SSF88946">
    <property type="entry name" value="Sigma2 domain of RNA polymerase sigma factors"/>
    <property type="match status" value="1"/>
</dbReference>
<dbReference type="InterPro" id="IPR039425">
    <property type="entry name" value="RNA_pol_sigma-70-like"/>
</dbReference>
<dbReference type="PROSITE" id="PS01063">
    <property type="entry name" value="SIGMA70_ECF"/>
    <property type="match status" value="1"/>
</dbReference>
<evidence type="ECO:0000256" key="4">
    <source>
        <dbReference type="ARBA" id="ARBA00023163"/>
    </source>
</evidence>